<dbReference type="PANTHER" id="PTHR33507">
    <property type="entry name" value="INNER MEMBRANE PROTEIN YBBJ"/>
    <property type="match status" value="1"/>
</dbReference>
<organism evidence="7 8">
    <name type="scientific">Labilibaculum antarcticum</name>
    <dbReference type="NCBI Taxonomy" id="1717717"/>
    <lineage>
        <taxon>Bacteria</taxon>
        <taxon>Pseudomonadati</taxon>
        <taxon>Bacteroidota</taxon>
        <taxon>Bacteroidia</taxon>
        <taxon>Marinilabiliales</taxon>
        <taxon>Marinifilaceae</taxon>
        <taxon>Labilibaculum</taxon>
    </lineage>
</organism>
<keyword evidence="4 5" id="KW-0472">Membrane</keyword>
<evidence type="ECO:0000256" key="4">
    <source>
        <dbReference type="ARBA" id="ARBA00023136"/>
    </source>
</evidence>
<dbReference type="OrthoDB" id="1119931at2"/>
<accession>A0A1Y1CIX2</accession>
<feature type="transmembrane region" description="Helical" evidence="5">
    <location>
        <begin position="52"/>
        <end position="70"/>
    </location>
</feature>
<feature type="domain" description="NfeD-like C-terminal" evidence="6">
    <location>
        <begin position="86"/>
        <end position="144"/>
    </location>
</feature>
<keyword evidence="2 5" id="KW-0812">Transmembrane</keyword>
<dbReference type="Gene3D" id="2.40.50.140">
    <property type="entry name" value="Nucleic acid-binding proteins"/>
    <property type="match status" value="1"/>
</dbReference>
<feature type="transmembrane region" description="Helical" evidence="5">
    <location>
        <begin position="6"/>
        <end position="23"/>
    </location>
</feature>
<evidence type="ECO:0000313" key="8">
    <source>
        <dbReference type="Proteomes" id="UP000218267"/>
    </source>
</evidence>
<dbReference type="PANTHER" id="PTHR33507:SF3">
    <property type="entry name" value="INNER MEMBRANE PROTEIN YBBJ"/>
    <property type="match status" value="1"/>
</dbReference>
<sequence>MELELWHIWLLLAVGLFVIEIFISTFVSVCFGIASLITGIVTYWGFIIPEQLLVFIGCSALGLLIIKPYIKKHFISNKYQPDNDYQKLIGKETIVMEEINERKNTGRIVLSGSTWKAKSQFGEIIPKDSFVKVLNIDYSVITVKNL</sequence>
<dbReference type="InterPro" id="IPR052165">
    <property type="entry name" value="Membrane_assoc_protease"/>
</dbReference>
<feature type="transmembrane region" description="Helical" evidence="5">
    <location>
        <begin position="28"/>
        <end position="46"/>
    </location>
</feature>
<dbReference type="RefSeq" id="WP_096429207.1">
    <property type="nucleotide sequence ID" value="NZ_AP018042.1"/>
</dbReference>
<gene>
    <name evidence="7" type="ORF">ALGA_1990</name>
</gene>
<evidence type="ECO:0000256" key="5">
    <source>
        <dbReference type="SAM" id="Phobius"/>
    </source>
</evidence>
<dbReference type="Proteomes" id="UP000218267">
    <property type="component" value="Chromosome"/>
</dbReference>
<protein>
    <recommendedName>
        <fullName evidence="6">NfeD-like C-terminal domain-containing protein</fullName>
    </recommendedName>
</protein>
<proteinExistence type="predicted"/>
<dbReference type="InterPro" id="IPR002810">
    <property type="entry name" value="NfeD-like_C"/>
</dbReference>
<reference evidence="8" key="2">
    <citation type="journal article" date="2020" name="Antonie Van Leeuwenhoek">
        <title>Labilibaculum antarcticum sp. nov., a novel facultative anaerobic, psychrotorelant bacterium isolated from marine sediment of Antarctica.</title>
        <authorList>
            <person name="Watanabe M."/>
            <person name="Kojima H."/>
            <person name="Fukui M."/>
        </authorList>
    </citation>
    <scope>NUCLEOTIDE SEQUENCE [LARGE SCALE GENOMIC DNA]</scope>
    <source>
        <strain evidence="8">SPP2</strain>
    </source>
</reference>
<name>A0A1Y1CIX2_9BACT</name>
<comment type="subcellular location">
    <subcellularLocation>
        <location evidence="1">Membrane</location>
        <topology evidence="1">Multi-pass membrane protein</topology>
    </subcellularLocation>
</comment>
<reference evidence="7 8" key="1">
    <citation type="journal article" date="2018" name="Mar. Genomics">
        <title>Complete genome sequence of Marinifilaceae bacterium strain SPP2, isolated from the Antarctic marine sediment.</title>
        <authorList>
            <person name="Watanabe M."/>
            <person name="Kojima H."/>
            <person name="Fukui M."/>
        </authorList>
    </citation>
    <scope>NUCLEOTIDE SEQUENCE [LARGE SCALE GENOMIC DNA]</scope>
    <source>
        <strain evidence="7 8">SPP2</strain>
    </source>
</reference>
<evidence type="ECO:0000259" key="6">
    <source>
        <dbReference type="Pfam" id="PF01957"/>
    </source>
</evidence>
<evidence type="ECO:0000256" key="1">
    <source>
        <dbReference type="ARBA" id="ARBA00004141"/>
    </source>
</evidence>
<evidence type="ECO:0000256" key="2">
    <source>
        <dbReference type="ARBA" id="ARBA00022692"/>
    </source>
</evidence>
<evidence type="ECO:0000256" key="3">
    <source>
        <dbReference type="ARBA" id="ARBA00022989"/>
    </source>
</evidence>
<dbReference type="InterPro" id="IPR012340">
    <property type="entry name" value="NA-bd_OB-fold"/>
</dbReference>
<keyword evidence="8" id="KW-1185">Reference proteome</keyword>
<dbReference type="EMBL" id="AP018042">
    <property type="protein sequence ID" value="BAX80348.1"/>
    <property type="molecule type" value="Genomic_DNA"/>
</dbReference>
<dbReference type="GO" id="GO:0005886">
    <property type="term" value="C:plasma membrane"/>
    <property type="evidence" value="ECO:0007669"/>
    <property type="project" value="TreeGrafter"/>
</dbReference>
<dbReference type="AlphaFoldDB" id="A0A1Y1CIX2"/>
<dbReference type="Pfam" id="PF01957">
    <property type="entry name" value="NfeD"/>
    <property type="match status" value="1"/>
</dbReference>
<dbReference type="KEGG" id="mbas:ALGA_1990"/>
<keyword evidence="3 5" id="KW-1133">Transmembrane helix</keyword>
<evidence type="ECO:0000313" key="7">
    <source>
        <dbReference type="EMBL" id="BAX80348.1"/>
    </source>
</evidence>